<dbReference type="InterPro" id="IPR021857">
    <property type="entry name" value="DUF3467"/>
</dbReference>
<evidence type="ECO:0000313" key="2">
    <source>
        <dbReference type="Proteomes" id="UP000198635"/>
    </source>
</evidence>
<sequence>MTMEDKTPQEKTEDHQIRWDGSRMRTTYANVCNVSSTREEVAFMFGVNKNWHPSQKELVIELSDRVIINPYAAKRLALLLTNTMAEYEKRFGVINLEMPDVTPQ</sequence>
<dbReference type="AlphaFoldDB" id="A0A1I3ZGN8"/>
<name>A0A1I3ZGN8_9BACT</name>
<dbReference type="STRING" id="52560.SAMN04488082_12417"/>
<accession>A0A1I3ZGN8</accession>
<dbReference type="EMBL" id="FORX01000024">
    <property type="protein sequence ID" value="SFK43213.1"/>
    <property type="molecule type" value="Genomic_DNA"/>
</dbReference>
<reference evidence="2" key="1">
    <citation type="submission" date="2016-10" db="EMBL/GenBank/DDBJ databases">
        <authorList>
            <person name="Varghese N."/>
            <person name="Submissions S."/>
        </authorList>
    </citation>
    <scope>NUCLEOTIDE SEQUENCE [LARGE SCALE GENOMIC DNA]</scope>
    <source>
        <strain evidence="2">DSM 5918</strain>
    </source>
</reference>
<organism evidence="1 2">
    <name type="scientific">Desulfomicrobium apsheronum</name>
    <dbReference type="NCBI Taxonomy" id="52560"/>
    <lineage>
        <taxon>Bacteria</taxon>
        <taxon>Pseudomonadati</taxon>
        <taxon>Thermodesulfobacteriota</taxon>
        <taxon>Desulfovibrionia</taxon>
        <taxon>Desulfovibrionales</taxon>
        <taxon>Desulfomicrobiaceae</taxon>
        <taxon>Desulfomicrobium</taxon>
    </lineage>
</organism>
<evidence type="ECO:0008006" key="3">
    <source>
        <dbReference type="Google" id="ProtNLM"/>
    </source>
</evidence>
<dbReference type="Pfam" id="PF11950">
    <property type="entry name" value="DUF3467"/>
    <property type="match status" value="1"/>
</dbReference>
<proteinExistence type="predicted"/>
<gene>
    <name evidence="1" type="ORF">SAMN04488082_12417</name>
</gene>
<dbReference type="OrthoDB" id="9798280at2"/>
<evidence type="ECO:0000313" key="1">
    <source>
        <dbReference type="EMBL" id="SFK43213.1"/>
    </source>
</evidence>
<protein>
    <recommendedName>
        <fullName evidence="3">DUF3467 domain-containing protein</fullName>
    </recommendedName>
</protein>
<keyword evidence="2" id="KW-1185">Reference proteome</keyword>
<dbReference type="Proteomes" id="UP000198635">
    <property type="component" value="Unassembled WGS sequence"/>
</dbReference>